<feature type="compositionally biased region" description="Polar residues" evidence="1">
    <location>
        <begin position="739"/>
        <end position="751"/>
    </location>
</feature>
<evidence type="ECO:0000256" key="2">
    <source>
        <dbReference type="SAM" id="SignalP"/>
    </source>
</evidence>
<dbReference type="AlphaFoldDB" id="A0A9D4ZHF2"/>
<evidence type="ECO:0000259" key="3">
    <source>
        <dbReference type="PROSITE" id="PS50003"/>
    </source>
</evidence>
<feature type="signal peptide" evidence="2">
    <location>
        <begin position="1"/>
        <end position="20"/>
    </location>
</feature>
<dbReference type="SUPFAM" id="SSF50729">
    <property type="entry name" value="PH domain-like"/>
    <property type="match status" value="1"/>
</dbReference>
<dbReference type="InterPro" id="IPR001849">
    <property type="entry name" value="PH_domain"/>
</dbReference>
<feature type="non-terminal residue" evidence="4">
    <location>
        <position position="1"/>
    </location>
</feature>
<reference evidence="4" key="1">
    <citation type="submission" date="2021-01" db="EMBL/GenBank/DDBJ databases">
        <title>Adiantum capillus-veneris genome.</title>
        <authorList>
            <person name="Fang Y."/>
            <person name="Liao Q."/>
        </authorList>
    </citation>
    <scope>NUCLEOTIDE SEQUENCE</scope>
    <source>
        <strain evidence="4">H3</strain>
        <tissue evidence="4">Leaf</tissue>
    </source>
</reference>
<sequence length="799" mass="86521">RMVGACLTFAHLFSFQVSYADLPLDSTLASPAATGTKLLMDAASIAMGFVKKKLGGGNDFSDDVVLRRGIIEVDFATGSLLLADKDKPIASQEFRALKRKYAGEGDLLISLQFQGNESWDITAQCSDEKRTLNHLLECILRKLSLEQIIDAGKDKGVMGLDKTIIKAGVLKRKAKTAYKVDERFIVLVPGKLLLFKGSDISSKRIRYVTTLTRARVEATHGQPSFQILVPNTKALSLAASSTDAAKEWILALEDAIEYANGQRPGNWSMQADAAAAAQMTRGQQGVSDEVYMNSRINRLDLVDGTAMSSNPRRPAGQSPEQFHAQPAPGNITQQNEEWRGSEAWNGVTGPETAGAMDPRKQNFRLMGTNYDPSGAYVQEYLATPSGGGSYSHQEASCGNHSFGGGPPQVFAGSQITSSGFARHDNPFERTTGATTSTQGVMQTDFSSQGGAMGGRYIDKPHNEAYGYTGPQGNTQRAFDNTIQGNFQSNMQSIPVGKSPYVEQHNIIMKVPMGGNSYASQPNNLRMNQPYNSYVNQQSNTLGIGKANNPYVNPQVNPYVDQQSNAQSNPNAENPYMDQQNNAIRGPNASNPLMDPQSRPYVNQQNNFLRAPNANNPFMDPQSRPYVDQQNNVLRAPNANNSYLEQPSSPFLDQRNHAVRAPLTDGRYKDQQGSGLRAPMDTENTAMSAPITKDFVDHPNSRTPFEMFKSPCSQPMATPENTYRQPLGMGSPGNPYGSAQDHTTASGSNHPFATSGGFAPLGNAPQFDSSGGGEMRGKGFGNTSYGPPYGSQAGHQPFPG</sequence>
<proteinExistence type="predicted"/>
<protein>
    <recommendedName>
        <fullName evidence="3">PH domain-containing protein</fullName>
    </recommendedName>
</protein>
<evidence type="ECO:0000256" key="1">
    <source>
        <dbReference type="SAM" id="MobiDB-lite"/>
    </source>
</evidence>
<dbReference type="EMBL" id="JABFUD020000009">
    <property type="protein sequence ID" value="KAI5075653.1"/>
    <property type="molecule type" value="Genomic_DNA"/>
</dbReference>
<keyword evidence="2" id="KW-0732">Signal</keyword>
<keyword evidence="5" id="KW-1185">Reference proteome</keyword>
<evidence type="ECO:0000313" key="4">
    <source>
        <dbReference type="EMBL" id="KAI5075653.1"/>
    </source>
</evidence>
<name>A0A9D4ZHF2_ADICA</name>
<dbReference type="Pfam" id="PF00169">
    <property type="entry name" value="PH"/>
    <property type="match status" value="1"/>
</dbReference>
<dbReference type="OrthoDB" id="10468019at2759"/>
<dbReference type="SMART" id="SM00233">
    <property type="entry name" value="PH"/>
    <property type="match status" value="1"/>
</dbReference>
<feature type="region of interest" description="Disordered" evidence="1">
    <location>
        <begin position="707"/>
        <end position="799"/>
    </location>
</feature>
<organism evidence="4 5">
    <name type="scientific">Adiantum capillus-veneris</name>
    <name type="common">Maidenhair fern</name>
    <dbReference type="NCBI Taxonomy" id="13818"/>
    <lineage>
        <taxon>Eukaryota</taxon>
        <taxon>Viridiplantae</taxon>
        <taxon>Streptophyta</taxon>
        <taxon>Embryophyta</taxon>
        <taxon>Tracheophyta</taxon>
        <taxon>Polypodiopsida</taxon>
        <taxon>Polypodiidae</taxon>
        <taxon>Polypodiales</taxon>
        <taxon>Pteridineae</taxon>
        <taxon>Pteridaceae</taxon>
        <taxon>Vittarioideae</taxon>
        <taxon>Adiantum</taxon>
    </lineage>
</organism>
<accession>A0A9D4ZHF2</accession>
<feature type="region of interest" description="Disordered" evidence="1">
    <location>
        <begin position="304"/>
        <end position="358"/>
    </location>
</feature>
<feature type="compositionally biased region" description="Polar residues" evidence="1">
    <location>
        <begin position="560"/>
        <end position="590"/>
    </location>
</feature>
<feature type="chain" id="PRO_5038912086" description="PH domain-containing protein" evidence="2">
    <location>
        <begin position="21"/>
        <end position="799"/>
    </location>
</feature>
<dbReference type="PROSITE" id="PS50003">
    <property type="entry name" value="PH_DOMAIN"/>
    <property type="match status" value="1"/>
</dbReference>
<feature type="compositionally biased region" description="Polar residues" evidence="1">
    <location>
        <begin position="710"/>
        <end position="723"/>
    </location>
</feature>
<comment type="caution">
    <text evidence="4">The sequence shown here is derived from an EMBL/GenBank/DDBJ whole genome shotgun (WGS) entry which is preliminary data.</text>
</comment>
<dbReference type="Gene3D" id="2.30.29.30">
    <property type="entry name" value="Pleckstrin-homology domain (PH domain)/Phosphotyrosine-binding domain (PTB)"/>
    <property type="match status" value="1"/>
</dbReference>
<feature type="domain" description="PH" evidence="3">
    <location>
        <begin position="163"/>
        <end position="257"/>
    </location>
</feature>
<dbReference type="InterPro" id="IPR011993">
    <property type="entry name" value="PH-like_dom_sf"/>
</dbReference>
<feature type="compositionally biased region" description="Gly residues" evidence="1">
    <location>
        <begin position="769"/>
        <end position="779"/>
    </location>
</feature>
<gene>
    <name evidence="4" type="ORF">GOP47_0009729</name>
</gene>
<dbReference type="Proteomes" id="UP000886520">
    <property type="component" value="Chromosome 9"/>
</dbReference>
<dbReference type="CDD" id="cd00821">
    <property type="entry name" value="PH"/>
    <property type="match status" value="1"/>
</dbReference>
<feature type="region of interest" description="Disordered" evidence="1">
    <location>
        <begin position="544"/>
        <end position="594"/>
    </location>
</feature>
<feature type="compositionally biased region" description="Low complexity" evidence="1">
    <location>
        <begin position="547"/>
        <end position="559"/>
    </location>
</feature>
<evidence type="ECO:0000313" key="5">
    <source>
        <dbReference type="Proteomes" id="UP000886520"/>
    </source>
</evidence>